<gene>
    <name evidence="6" type="ORF">HF577_18755</name>
</gene>
<organism evidence="6 7">
    <name type="scientific">Pseudonocardia xinjiangensis</name>
    <dbReference type="NCBI Taxonomy" id="75289"/>
    <lineage>
        <taxon>Bacteria</taxon>
        <taxon>Bacillati</taxon>
        <taxon>Actinomycetota</taxon>
        <taxon>Actinomycetes</taxon>
        <taxon>Pseudonocardiales</taxon>
        <taxon>Pseudonocardiaceae</taxon>
        <taxon>Pseudonocardia</taxon>
    </lineage>
</organism>
<comment type="cofactor">
    <cofactor evidence="1">
        <name>Mg(2+)</name>
        <dbReference type="ChEBI" id="CHEBI:18420"/>
    </cofactor>
</comment>
<dbReference type="InterPro" id="IPR020084">
    <property type="entry name" value="NUDIX_hydrolase_CS"/>
</dbReference>
<sequence length="139" mass="14792">MPSVFVAARNPLAQLLLVRRCDSGSWELPGGRVDVGESAVSAAVRETAEEAGVQAEVTGLVGIYTDPAHVVRAVDGSVRQQFVVVLQARAVGGTPAPDGRETCEAKWVAPRHVRGMPIDPPVRRWIDDALHEGAPPRLA</sequence>
<dbReference type="PANTHER" id="PTHR43046:SF16">
    <property type="entry name" value="ADP-RIBOSE PYROPHOSPHATASE YJHB-RELATED"/>
    <property type="match status" value="1"/>
</dbReference>
<evidence type="ECO:0000256" key="3">
    <source>
        <dbReference type="ARBA" id="ARBA00022801"/>
    </source>
</evidence>
<dbReference type="Pfam" id="PF00293">
    <property type="entry name" value="NUDIX"/>
    <property type="match status" value="1"/>
</dbReference>
<dbReference type="PANTHER" id="PTHR43046">
    <property type="entry name" value="GDP-MANNOSE MANNOSYL HYDROLASE"/>
    <property type="match status" value="1"/>
</dbReference>
<keyword evidence="3 4" id="KW-0378">Hydrolase</keyword>
<keyword evidence="7" id="KW-1185">Reference proteome</keyword>
<dbReference type="PRINTS" id="PR00502">
    <property type="entry name" value="NUDIXFAMILY"/>
</dbReference>
<dbReference type="SUPFAM" id="SSF55811">
    <property type="entry name" value="Nudix"/>
    <property type="match status" value="1"/>
</dbReference>
<evidence type="ECO:0000313" key="6">
    <source>
        <dbReference type="EMBL" id="NMH79120.1"/>
    </source>
</evidence>
<dbReference type="CDD" id="cd02883">
    <property type="entry name" value="NUDIX_Hydrolase"/>
    <property type="match status" value="1"/>
</dbReference>
<evidence type="ECO:0000313" key="7">
    <source>
        <dbReference type="Proteomes" id="UP001296706"/>
    </source>
</evidence>
<protein>
    <submittedName>
        <fullName evidence="6">NUDIX domain-containing protein</fullName>
    </submittedName>
</protein>
<dbReference type="Proteomes" id="UP001296706">
    <property type="component" value="Unassembled WGS sequence"/>
</dbReference>
<comment type="caution">
    <text evidence="6">The sequence shown here is derived from an EMBL/GenBank/DDBJ whole genome shotgun (WGS) entry which is preliminary data.</text>
</comment>
<dbReference type="Gene3D" id="3.90.79.10">
    <property type="entry name" value="Nucleoside Triphosphate Pyrophosphohydrolase"/>
    <property type="match status" value="1"/>
</dbReference>
<evidence type="ECO:0000256" key="2">
    <source>
        <dbReference type="ARBA" id="ARBA00005582"/>
    </source>
</evidence>
<accession>A0ABX1RIA3</accession>
<dbReference type="InterPro" id="IPR020476">
    <property type="entry name" value="Nudix_hydrolase"/>
</dbReference>
<dbReference type="PROSITE" id="PS00893">
    <property type="entry name" value="NUDIX_BOX"/>
    <property type="match status" value="1"/>
</dbReference>
<dbReference type="PROSITE" id="PS51462">
    <property type="entry name" value="NUDIX"/>
    <property type="match status" value="1"/>
</dbReference>
<evidence type="ECO:0000256" key="1">
    <source>
        <dbReference type="ARBA" id="ARBA00001946"/>
    </source>
</evidence>
<dbReference type="InterPro" id="IPR000086">
    <property type="entry name" value="NUDIX_hydrolase_dom"/>
</dbReference>
<proteinExistence type="inferred from homology"/>
<comment type="similarity">
    <text evidence="2 4">Belongs to the Nudix hydrolase family.</text>
</comment>
<feature type="domain" description="Nudix hydrolase" evidence="5">
    <location>
        <begin position="1"/>
        <end position="130"/>
    </location>
</feature>
<evidence type="ECO:0000256" key="4">
    <source>
        <dbReference type="RuleBase" id="RU003476"/>
    </source>
</evidence>
<dbReference type="EMBL" id="JAAXKY010000060">
    <property type="protein sequence ID" value="NMH79120.1"/>
    <property type="molecule type" value="Genomic_DNA"/>
</dbReference>
<dbReference type="InterPro" id="IPR015797">
    <property type="entry name" value="NUDIX_hydrolase-like_dom_sf"/>
</dbReference>
<evidence type="ECO:0000259" key="5">
    <source>
        <dbReference type="PROSITE" id="PS51462"/>
    </source>
</evidence>
<reference evidence="6 7" key="1">
    <citation type="submission" date="2020-04" db="EMBL/GenBank/DDBJ databases">
        <authorList>
            <person name="Klaysubun C."/>
            <person name="Duangmal K."/>
            <person name="Lipun K."/>
        </authorList>
    </citation>
    <scope>NUCLEOTIDE SEQUENCE [LARGE SCALE GENOMIC DNA]</scope>
    <source>
        <strain evidence="6 7">JCM 11839</strain>
    </source>
</reference>
<name>A0ABX1RIA3_9PSEU</name>